<keyword evidence="2" id="KW-0963">Cytoplasm</keyword>
<dbReference type="GO" id="GO:0004414">
    <property type="term" value="F:homoserine O-acetyltransferase activity"/>
    <property type="evidence" value="ECO:0007669"/>
    <property type="project" value="UniProtKB-UniRule"/>
</dbReference>
<feature type="binding site" evidence="2">
    <location>
        <position position="344"/>
    </location>
    <ligand>
        <name>substrate</name>
    </ligand>
</feature>
<comment type="caution">
    <text evidence="2">Lacks conserved residue(s) required for the propagation of feature annotation.</text>
</comment>
<dbReference type="Proteomes" id="UP000234331">
    <property type="component" value="Unassembled WGS sequence"/>
</dbReference>
<evidence type="ECO:0000313" key="6">
    <source>
        <dbReference type="Proteomes" id="UP000234331"/>
    </source>
</evidence>
<comment type="subcellular location">
    <subcellularLocation>
        <location evidence="2">Cytoplasm</location>
    </subcellularLocation>
</comment>
<dbReference type="HAMAP" id="MF_00296">
    <property type="entry name" value="MetX_acyltransf"/>
    <property type="match status" value="1"/>
</dbReference>
<dbReference type="EMBL" id="FZMO01000024">
    <property type="protein sequence ID" value="SNQ45964.1"/>
    <property type="molecule type" value="Genomic_DNA"/>
</dbReference>
<accession>A0A2I2KJY8</accession>
<dbReference type="PANTHER" id="PTHR32268">
    <property type="entry name" value="HOMOSERINE O-ACETYLTRANSFERASE"/>
    <property type="match status" value="1"/>
</dbReference>
<dbReference type="GO" id="GO:0009086">
    <property type="term" value="P:methionine biosynthetic process"/>
    <property type="evidence" value="ECO:0007669"/>
    <property type="project" value="UniProtKB-UniRule"/>
</dbReference>
<comment type="similarity">
    <text evidence="2">Belongs to the AB hydrolase superfamily. MetX family.</text>
</comment>
<feature type="active site" evidence="2 3">
    <location>
        <position position="315"/>
    </location>
</feature>
<feature type="active site" evidence="2 3">
    <location>
        <position position="343"/>
    </location>
</feature>
<dbReference type="Gene3D" id="3.40.50.1820">
    <property type="entry name" value="alpha/beta hydrolase"/>
    <property type="match status" value="1"/>
</dbReference>
<comment type="pathway">
    <text evidence="2">Amino-acid biosynthesis; L-methionine biosynthesis via de novo pathway; O-acetyl-L-homoserine from L-homoserine: step 1/1.</text>
</comment>
<keyword evidence="2" id="KW-0028">Amino-acid biosynthesis</keyword>
<keyword evidence="2 5" id="KW-0012">Acyltransferase</keyword>
<dbReference type="AlphaFoldDB" id="A0A2I2KJY8"/>
<dbReference type="InterPro" id="IPR008220">
    <property type="entry name" value="HAT_MetX-like"/>
</dbReference>
<evidence type="ECO:0000313" key="5">
    <source>
        <dbReference type="EMBL" id="SNQ45964.1"/>
    </source>
</evidence>
<dbReference type="GO" id="GO:0009092">
    <property type="term" value="P:homoserine metabolic process"/>
    <property type="evidence" value="ECO:0007669"/>
    <property type="project" value="TreeGrafter"/>
</dbReference>
<comment type="subunit">
    <text evidence="2">Homodimer.</text>
</comment>
<sequence>MSGAWRPGIDLAGQRRFARLPGPLRLERGGALPDVQVAYETWGRLDASAGNAVLVLHALTGDSHAAGPAGPGHPSTGWWDELVGPGRVLDTDRLYVVAPNVLGGCQGTTGPSSLRADGMPWGGRWPDITIGDQVAAEAALADLLGIRRWAAVVGGSMGGMRALEWAVGHPDRVARAVVLACGAVSTAEQIGLCAVQIQAITEDPGWHRGDYHARAPGAGPDRGMALARRIAQISYRSEEELQERFGARTRADGQFEVASYLDHHAVKLARRFDAGSYVSLTRAMMTQDVGRGRGGYATALRACPVPFTLAGVDSDRLYPMRLQADIASLTGSPLRLIHSRAGHDGFLIETDQIADLLRDVLGPS</sequence>
<evidence type="ECO:0000256" key="1">
    <source>
        <dbReference type="ARBA" id="ARBA00022679"/>
    </source>
</evidence>
<dbReference type="PIRSF" id="PIRSF000443">
    <property type="entry name" value="Homoser_Ac_trans"/>
    <property type="match status" value="1"/>
</dbReference>
<evidence type="ECO:0000256" key="2">
    <source>
        <dbReference type="HAMAP-Rule" id="MF_00296"/>
    </source>
</evidence>
<evidence type="ECO:0000256" key="3">
    <source>
        <dbReference type="PIRSR" id="PIRSR000443-1"/>
    </source>
</evidence>
<name>A0A2I2KJY8_9ACTN</name>
<dbReference type="UniPathway" id="UPA00051">
    <property type="reaction ID" value="UER00074"/>
</dbReference>
<keyword evidence="2" id="KW-0486">Methionine biosynthesis</keyword>
<proteinExistence type="inferred from homology"/>
<dbReference type="InterPro" id="IPR029058">
    <property type="entry name" value="AB_hydrolase_fold"/>
</dbReference>
<evidence type="ECO:0000259" key="4">
    <source>
        <dbReference type="Pfam" id="PF00561"/>
    </source>
</evidence>
<dbReference type="PANTHER" id="PTHR32268:SF11">
    <property type="entry name" value="HOMOSERINE O-ACETYLTRANSFERASE"/>
    <property type="match status" value="1"/>
</dbReference>
<dbReference type="RefSeq" id="WP_101830062.1">
    <property type="nucleotide sequence ID" value="NZ_FZMO01000024.1"/>
</dbReference>
<keyword evidence="6" id="KW-1185">Reference proteome</keyword>
<feature type="domain" description="AB hydrolase-1" evidence="4">
    <location>
        <begin position="51"/>
        <end position="346"/>
    </location>
</feature>
<dbReference type="GO" id="GO:0005737">
    <property type="term" value="C:cytoplasm"/>
    <property type="evidence" value="ECO:0007669"/>
    <property type="project" value="UniProtKB-SubCell"/>
</dbReference>
<dbReference type="SUPFAM" id="SSF53474">
    <property type="entry name" value="alpha/beta-Hydrolases"/>
    <property type="match status" value="1"/>
</dbReference>
<dbReference type="NCBIfam" id="TIGR01392">
    <property type="entry name" value="homoserO_Ac_trn"/>
    <property type="match status" value="1"/>
</dbReference>
<reference evidence="5 6" key="1">
    <citation type="submission" date="2017-06" db="EMBL/GenBank/DDBJ databases">
        <authorList>
            <person name="Kim H.J."/>
            <person name="Triplett B.A."/>
        </authorList>
    </citation>
    <scope>NUCLEOTIDE SEQUENCE [LARGE SCALE GENOMIC DNA]</scope>
    <source>
        <strain evidence="5">FRACA_ARgP5</strain>
    </source>
</reference>
<dbReference type="EC" id="2.3.1.31" evidence="2"/>
<gene>
    <name evidence="5" type="primary">metX</name>
    <name evidence="2" type="synonym">metXA</name>
    <name evidence="5" type="ORF">FRACA_120027</name>
</gene>
<dbReference type="InterPro" id="IPR000073">
    <property type="entry name" value="AB_hydrolase_1"/>
</dbReference>
<comment type="function">
    <text evidence="2">Transfers an acetyl group from acetyl-CoA to L-homoserine, forming acetyl-L-homoserine.</text>
</comment>
<dbReference type="OrthoDB" id="9800754at2"/>
<feature type="binding site" evidence="2">
    <location>
        <position position="228"/>
    </location>
    <ligand>
        <name>substrate</name>
    </ligand>
</feature>
<protein>
    <recommendedName>
        <fullName evidence="2">Homoserine O-acetyltransferase</fullName>
        <shortName evidence="2">HAT</shortName>
        <ecNumber evidence="2">2.3.1.31</ecNumber>
    </recommendedName>
    <alternativeName>
        <fullName evidence="2">Homoserine transacetylase</fullName>
        <shortName evidence="2">HTA</shortName>
    </alternativeName>
</protein>
<feature type="active site" description="Nucleophile" evidence="2 3">
    <location>
        <position position="156"/>
    </location>
</feature>
<organism evidence="5 6">
    <name type="scientific">Frankia canadensis</name>
    <dbReference type="NCBI Taxonomy" id="1836972"/>
    <lineage>
        <taxon>Bacteria</taxon>
        <taxon>Bacillati</taxon>
        <taxon>Actinomycetota</taxon>
        <taxon>Actinomycetes</taxon>
        <taxon>Frankiales</taxon>
        <taxon>Frankiaceae</taxon>
        <taxon>Frankia</taxon>
    </lineage>
</organism>
<comment type="catalytic activity">
    <reaction evidence="2">
        <text>L-homoserine + acetyl-CoA = O-acetyl-L-homoserine + CoA</text>
        <dbReference type="Rhea" id="RHEA:13701"/>
        <dbReference type="ChEBI" id="CHEBI:57287"/>
        <dbReference type="ChEBI" id="CHEBI:57288"/>
        <dbReference type="ChEBI" id="CHEBI:57476"/>
        <dbReference type="ChEBI" id="CHEBI:57716"/>
        <dbReference type="EC" id="2.3.1.31"/>
    </reaction>
</comment>
<dbReference type="Pfam" id="PF00561">
    <property type="entry name" value="Abhydrolase_1"/>
    <property type="match status" value="1"/>
</dbReference>
<dbReference type="Gene3D" id="1.10.1740.110">
    <property type="match status" value="1"/>
</dbReference>
<dbReference type="NCBIfam" id="NF001209">
    <property type="entry name" value="PRK00175.1"/>
    <property type="match status" value="1"/>
</dbReference>
<keyword evidence="1 2" id="KW-0808">Transferase</keyword>